<comment type="caution">
    <text evidence="1">The sequence shown here is derived from an EMBL/GenBank/DDBJ whole genome shotgun (WGS) entry which is preliminary data.</text>
</comment>
<dbReference type="AlphaFoldDB" id="A0A811NGW2"/>
<name>A0A811NGW2_9POAL</name>
<keyword evidence="2" id="KW-1185">Reference proteome</keyword>
<gene>
    <name evidence="1" type="ORF">NCGR_LOCUS14384</name>
</gene>
<evidence type="ECO:0000313" key="1">
    <source>
        <dbReference type="EMBL" id="CAD6220977.1"/>
    </source>
</evidence>
<reference evidence="1" key="1">
    <citation type="submission" date="2020-10" db="EMBL/GenBank/DDBJ databases">
        <authorList>
            <person name="Han B."/>
            <person name="Lu T."/>
            <person name="Zhao Q."/>
            <person name="Huang X."/>
            <person name="Zhao Y."/>
        </authorList>
    </citation>
    <scope>NUCLEOTIDE SEQUENCE</scope>
</reference>
<protein>
    <submittedName>
        <fullName evidence="1">Uncharacterized protein</fullName>
    </submittedName>
</protein>
<organism evidence="1 2">
    <name type="scientific">Miscanthus lutarioriparius</name>
    <dbReference type="NCBI Taxonomy" id="422564"/>
    <lineage>
        <taxon>Eukaryota</taxon>
        <taxon>Viridiplantae</taxon>
        <taxon>Streptophyta</taxon>
        <taxon>Embryophyta</taxon>
        <taxon>Tracheophyta</taxon>
        <taxon>Spermatophyta</taxon>
        <taxon>Magnoliopsida</taxon>
        <taxon>Liliopsida</taxon>
        <taxon>Poales</taxon>
        <taxon>Poaceae</taxon>
        <taxon>PACMAD clade</taxon>
        <taxon>Panicoideae</taxon>
        <taxon>Andropogonodae</taxon>
        <taxon>Andropogoneae</taxon>
        <taxon>Saccharinae</taxon>
        <taxon>Miscanthus</taxon>
    </lineage>
</organism>
<accession>A0A811NGW2</accession>
<dbReference type="Proteomes" id="UP000604825">
    <property type="component" value="Unassembled WGS sequence"/>
</dbReference>
<evidence type="ECO:0000313" key="2">
    <source>
        <dbReference type="Proteomes" id="UP000604825"/>
    </source>
</evidence>
<dbReference type="EMBL" id="CAJGYO010000003">
    <property type="protein sequence ID" value="CAD6220977.1"/>
    <property type="molecule type" value="Genomic_DNA"/>
</dbReference>
<proteinExistence type="predicted"/>
<sequence length="95" mass="10229">MESAMNAAACSLRSLILCLSRAKARRGRRRPSGRRWRGARCGCPQEQRTGTAWEHLAAEGSPEVADDVLAAALLLLGGVDAQHHLAGDRLRGALR</sequence>